<gene>
    <name evidence="1" type="ORF">U9M73_11605</name>
</gene>
<name>A0ABU5PL25_9BACL</name>
<dbReference type="Proteomes" id="UP001292216">
    <property type="component" value="Unassembled WGS sequence"/>
</dbReference>
<keyword evidence="2" id="KW-1185">Reference proteome</keyword>
<evidence type="ECO:0000313" key="2">
    <source>
        <dbReference type="Proteomes" id="UP001292216"/>
    </source>
</evidence>
<comment type="caution">
    <text evidence="1">The sequence shown here is derived from an EMBL/GenBank/DDBJ whole genome shotgun (WGS) entry which is preliminary data.</text>
</comment>
<organism evidence="1 2">
    <name type="scientific">Paenibacillus phoenicis</name>
    <dbReference type="NCBI Taxonomy" id="554117"/>
    <lineage>
        <taxon>Bacteria</taxon>
        <taxon>Bacillati</taxon>
        <taxon>Bacillota</taxon>
        <taxon>Bacilli</taxon>
        <taxon>Bacillales</taxon>
        <taxon>Paenibacillaceae</taxon>
        <taxon>Paenibacillus</taxon>
    </lineage>
</organism>
<sequence length="76" mass="8609">MKVRETQVIYPINGRGGLYIFIEGTQEEVYKGSADRMAIETANRNGWKGAGEASIGIPTRVGVQLYTRAYWFHEKQ</sequence>
<dbReference type="RefSeq" id="WP_323077389.1">
    <property type="nucleotide sequence ID" value="NZ_CBCSKM010000010.1"/>
</dbReference>
<proteinExistence type="predicted"/>
<evidence type="ECO:0000313" key="1">
    <source>
        <dbReference type="EMBL" id="MEA3570644.1"/>
    </source>
</evidence>
<evidence type="ECO:0008006" key="3">
    <source>
        <dbReference type="Google" id="ProtNLM"/>
    </source>
</evidence>
<dbReference type="EMBL" id="JAYERP010000001">
    <property type="protein sequence ID" value="MEA3570644.1"/>
    <property type="molecule type" value="Genomic_DNA"/>
</dbReference>
<reference evidence="1 2" key="1">
    <citation type="submission" date="2023-12" db="EMBL/GenBank/DDBJ databases">
        <title>Whole genome sequencing of Paenibacillus phoenicis isolated from the Phoenix Mars Lander spacecraft assembly facility.</title>
        <authorList>
            <person name="Garcia A."/>
            <person name="Venkateswaran K."/>
        </authorList>
    </citation>
    <scope>NUCLEOTIDE SEQUENCE [LARGE SCALE GENOMIC DNA]</scope>
    <source>
        <strain evidence="1 2">3PO2SA</strain>
    </source>
</reference>
<accession>A0ABU5PL25</accession>
<protein>
    <recommendedName>
        <fullName evidence="3">GIY-YIG domain-containing protein</fullName>
    </recommendedName>
</protein>